<evidence type="ECO:0000313" key="3">
    <source>
        <dbReference type="EMBL" id="APF17927.1"/>
    </source>
</evidence>
<accession>H1XY56</accession>
<dbReference type="Proteomes" id="UP000004671">
    <property type="component" value="Chromosome"/>
</dbReference>
<dbReference type="InterPro" id="IPR013249">
    <property type="entry name" value="RNA_pol_sigma70_r4_t2"/>
</dbReference>
<dbReference type="Pfam" id="PF08281">
    <property type="entry name" value="Sigma70_r4_2"/>
    <property type="match status" value="1"/>
</dbReference>
<reference evidence="3 6" key="2">
    <citation type="submission" date="2016-11" db="EMBL/GenBank/DDBJ databases">
        <title>Genomic analysis of Caldithrix abyssi and proposal of a novel bacterial phylum Caldithrichaeota.</title>
        <authorList>
            <person name="Kublanov I."/>
            <person name="Sigalova O."/>
            <person name="Gavrilov S."/>
            <person name="Lebedinsky A."/>
            <person name="Ivanova N."/>
            <person name="Daum C."/>
            <person name="Reddy T."/>
            <person name="Klenk H.P."/>
            <person name="Goker M."/>
            <person name="Reva O."/>
            <person name="Miroshnichenko M."/>
            <person name="Kyprides N."/>
            <person name="Woyke T."/>
            <person name="Gelfand M."/>
        </authorList>
    </citation>
    <scope>NUCLEOTIDE SEQUENCE [LARGE SCALE GENOMIC DNA]</scope>
    <source>
        <strain evidence="3 6">LF13</strain>
    </source>
</reference>
<feature type="coiled-coil region" evidence="1">
    <location>
        <begin position="3"/>
        <end position="34"/>
    </location>
</feature>
<gene>
    <name evidence="3" type="ORF">Cabys_1178</name>
    <name evidence="4" type="ORF">Calab_2373</name>
</gene>
<dbReference type="Proteomes" id="UP000183868">
    <property type="component" value="Chromosome"/>
</dbReference>
<dbReference type="RefSeq" id="WP_006929179.1">
    <property type="nucleotide sequence ID" value="NZ_CM001402.1"/>
</dbReference>
<dbReference type="InterPro" id="IPR036388">
    <property type="entry name" value="WH-like_DNA-bd_sf"/>
</dbReference>
<evidence type="ECO:0000313" key="5">
    <source>
        <dbReference type="Proteomes" id="UP000004671"/>
    </source>
</evidence>
<dbReference type="STRING" id="880073.Cabys_1178"/>
<dbReference type="Gene3D" id="1.10.10.10">
    <property type="entry name" value="Winged helix-like DNA-binding domain superfamily/Winged helix DNA-binding domain"/>
    <property type="match status" value="1"/>
</dbReference>
<organism evidence="4 5">
    <name type="scientific">Caldithrix abyssi DSM 13497</name>
    <dbReference type="NCBI Taxonomy" id="880073"/>
    <lineage>
        <taxon>Bacteria</taxon>
        <taxon>Pseudomonadati</taxon>
        <taxon>Calditrichota</taxon>
        <taxon>Calditrichia</taxon>
        <taxon>Calditrichales</taxon>
        <taxon>Calditrichaceae</taxon>
        <taxon>Caldithrix</taxon>
    </lineage>
</organism>
<dbReference type="GO" id="GO:0016987">
    <property type="term" value="F:sigma factor activity"/>
    <property type="evidence" value="ECO:0007669"/>
    <property type="project" value="InterPro"/>
</dbReference>
<proteinExistence type="predicted"/>
<dbReference type="OrthoDB" id="8906778at2"/>
<sequence length="319" mass="37628">MKLEVVKRNIETLSETFEEQLEQKTKKLETLLKNFNPDLCFLKIDLQADEKNRIYTTYLKLDLRSKVLKAKKSGNTLQASANEAFKALFREVKKYKEFLRREPEYRRKRFAESAKTSVSPLQLDEGVKSVYSDLIQSILHKLINFTRRELLARDLFKENDPSGALVKEIIDEAIANVGSEIGTQFNKREARRKLYKEIIKIIDQKIKGEHKRPLSLEKEVYEIDEENFFEYYQPDESLRMEDILPGVKWPEEQEELKLSLQEILEELPEDLRQAFTLTQMNDFSYEEVAMIQDKPVEQIKEEVEKARKIIQEKLTVDAL</sequence>
<name>H1XY56_CALAY</name>
<dbReference type="SUPFAM" id="SSF88659">
    <property type="entry name" value="Sigma3 and sigma4 domains of RNA polymerase sigma factors"/>
    <property type="match status" value="1"/>
</dbReference>
<feature type="domain" description="RNA polymerase sigma factor 70 region 4 type 2" evidence="2">
    <location>
        <begin position="258"/>
        <end position="308"/>
    </location>
</feature>
<dbReference type="PaxDb" id="880073-Calab_2373"/>
<dbReference type="InterPro" id="IPR036567">
    <property type="entry name" value="RHF-like"/>
</dbReference>
<evidence type="ECO:0000313" key="6">
    <source>
        <dbReference type="Proteomes" id="UP000183868"/>
    </source>
</evidence>
<dbReference type="InterPro" id="IPR003489">
    <property type="entry name" value="RHF/RaiA"/>
</dbReference>
<dbReference type="EMBL" id="CP018099">
    <property type="protein sequence ID" value="APF17927.1"/>
    <property type="molecule type" value="Genomic_DNA"/>
</dbReference>
<dbReference type="HOGENOM" id="CLU_061379_0_0_0"/>
<evidence type="ECO:0000313" key="4">
    <source>
        <dbReference type="EMBL" id="EHO41983.1"/>
    </source>
</evidence>
<reference evidence="4 5" key="1">
    <citation type="submission" date="2011-09" db="EMBL/GenBank/DDBJ databases">
        <title>The permanent draft genome of Caldithrix abyssi DSM 13497.</title>
        <authorList>
            <consortium name="US DOE Joint Genome Institute (JGI-PGF)"/>
            <person name="Lucas S."/>
            <person name="Han J."/>
            <person name="Lapidus A."/>
            <person name="Bruce D."/>
            <person name="Goodwin L."/>
            <person name="Pitluck S."/>
            <person name="Peters L."/>
            <person name="Kyrpides N."/>
            <person name="Mavromatis K."/>
            <person name="Ivanova N."/>
            <person name="Mikhailova N."/>
            <person name="Chertkov O."/>
            <person name="Detter J.C."/>
            <person name="Tapia R."/>
            <person name="Han C."/>
            <person name="Land M."/>
            <person name="Hauser L."/>
            <person name="Markowitz V."/>
            <person name="Cheng J.-F."/>
            <person name="Hugenholtz P."/>
            <person name="Woyke T."/>
            <person name="Wu D."/>
            <person name="Spring S."/>
            <person name="Brambilla E."/>
            <person name="Klenk H.-P."/>
            <person name="Eisen J.A."/>
        </authorList>
    </citation>
    <scope>NUCLEOTIDE SEQUENCE [LARGE SCALE GENOMIC DNA]</scope>
    <source>
        <strain evidence="4 5">DSM 13497</strain>
    </source>
</reference>
<dbReference type="GO" id="GO:0003677">
    <property type="term" value="F:DNA binding"/>
    <property type="evidence" value="ECO:0007669"/>
    <property type="project" value="InterPro"/>
</dbReference>
<keyword evidence="3" id="KW-0689">Ribosomal protein</keyword>
<keyword evidence="5" id="KW-1185">Reference proteome</keyword>
<dbReference type="GO" id="GO:0006352">
    <property type="term" value="P:DNA-templated transcription initiation"/>
    <property type="evidence" value="ECO:0007669"/>
    <property type="project" value="InterPro"/>
</dbReference>
<dbReference type="eggNOG" id="COG1595">
    <property type="taxonomic scope" value="Bacteria"/>
</dbReference>
<dbReference type="AlphaFoldDB" id="H1XY56"/>
<evidence type="ECO:0000256" key="1">
    <source>
        <dbReference type="SAM" id="Coils"/>
    </source>
</evidence>
<dbReference type="InterPro" id="IPR013324">
    <property type="entry name" value="RNA_pol_sigma_r3/r4-like"/>
</dbReference>
<dbReference type="InParanoid" id="H1XY56"/>
<keyword evidence="3" id="KW-0687">Ribonucleoprotein</keyword>
<dbReference type="Pfam" id="PF02482">
    <property type="entry name" value="Ribosomal_S30AE"/>
    <property type="match status" value="1"/>
</dbReference>
<dbReference type="KEGG" id="caby:Cabys_1178"/>
<dbReference type="Gene3D" id="3.30.160.100">
    <property type="entry name" value="Ribosome hibernation promotion factor-like"/>
    <property type="match status" value="1"/>
</dbReference>
<dbReference type="SUPFAM" id="SSF69754">
    <property type="entry name" value="Ribosome binding protein Y (YfiA homologue)"/>
    <property type="match status" value="1"/>
</dbReference>
<dbReference type="EMBL" id="CM001402">
    <property type="protein sequence ID" value="EHO41983.1"/>
    <property type="molecule type" value="Genomic_DNA"/>
</dbReference>
<evidence type="ECO:0000259" key="2">
    <source>
        <dbReference type="Pfam" id="PF08281"/>
    </source>
</evidence>
<dbReference type="GO" id="GO:0005840">
    <property type="term" value="C:ribosome"/>
    <property type="evidence" value="ECO:0007669"/>
    <property type="project" value="UniProtKB-KW"/>
</dbReference>
<protein>
    <submittedName>
        <fullName evidence="3">Sigma 54 modulation protein / S30EA ribosomal protein</fullName>
    </submittedName>
    <submittedName>
        <fullName evidence="4">Sigma-70 region 4 type 2</fullName>
    </submittedName>
</protein>
<keyword evidence="1" id="KW-0175">Coiled coil</keyword>